<evidence type="ECO:0000256" key="5">
    <source>
        <dbReference type="SAM" id="MobiDB-lite"/>
    </source>
</evidence>
<gene>
    <name evidence="7" type="ORF">GTP27_02580</name>
</gene>
<comment type="subcellular location">
    <subcellularLocation>
        <location evidence="1">Cell outer membrane</location>
    </subcellularLocation>
</comment>
<dbReference type="InterPro" id="IPR006664">
    <property type="entry name" value="OMP_bac"/>
</dbReference>
<dbReference type="Proteomes" id="UP000478090">
    <property type="component" value="Unassembled WGS sequence"/>
</dbReference>
<keyword evidence="2 4" id="KW-0472">Membrane</keyword>
<dbReference type="CDD" id="cd07185">
    <property type="entry name" value="OmpA_C-like"/>
    <property type="match status" value="1"/>
</dbReference>
<organism evidence="7 8">
    <name type="scientific">Duganella qianjiadongensis</name>
    <dbReference type="NCBI Taxonomy" id="2692176"/>
    <lineage>
        <taxon>Bacteria</taxon>
        <taxon>Pseudomonadati</taxon>
        <taxon>Pseudomonadota</taxon>
        <taxon>Betaproteobacteria</taxon>
        <taxon>Burkholderiales</taxon>
        <taxon>Oxalobacteraceae</taxon>
        <taxon>Telluria group</taxon>
        <taxon>Duganella</taxon>
    </lineage>
</organism>
<proteinExistence type="predicted"/>
<evidence type="ECO:0000256" key="2">
    <source>
        <dbReference type="ARBA" id="ARBA00023136"/>
    </source>
</evidence>
<dbReference type="PRINTS" id="PR01021">
    <property type="entry name" value="OMPADOMAIN"/>
</dbReference>
<keyword evidence="3" id="KW-0998">Cell outer membrane</keyword>
<dbReference type="InterPro" id="IPR025511">
    <property type="entry name" value="DUF4398"/>
</dbReference>
<dbReference type="SUPFAM" id="SSF103088">
    <property type="entry name" value="OmpA-like"/>
    <property type="match status" value="1"/>
</dbReference>
<accession>A0ABW9VGR6</accession>
<evidence type="ECO:0000256" key="4">
    <source>
        <dbReference type="PROSITE-ProRule" id="PRU00473"/>
    </source>
</evidence>
<dbReference type="InterPro" id="IPR036737">
    <property type="entry name" value="OmpA-like_sf"/>
</dbReference>
<keyword evidence="8" id="KW-1185">Reference proteome</keyword>
<name>A0ABW9VGR6_9BURK</name>
<dbReference type="PANTHER" id="PTHR30329">
    <property type="entry name" value="STATOR ELEMENT OF FLAGELLAR MOTOR COMPLEX"/>
    <property type="match status" value="1"/>
</dbReference>
<dbReference type="Gene3D" id="3.30.1330.60">
    <property type="entry name" value="OmpA-like domain"/>
    <property type="match status" value="1"/>
</dbReference>
<dbReference type="Pfam" id="PF14346">
    <property type="entry name" value="DUF4398"/>
    <property type="match status" value="1"/>
</dbReference>
<evidence type="ECO:0000259" key="6">
    <source>
        <dbReference type="PROSITE" id="PS51123"/>
    </source>
</evidence>
<evidence type="ECO:0000256" key="1">
    <source>
        <dbReference type="ARBA" id="ARBA00004442"/>
    </source>
</evidence>
<evidence type="ECO:0000256" key="3">
    <source>
        <dbReference type="ARBA" id="ARBA00023237"/>
    </source>
</evidence>
<dbReference type="PROSITE" id="PS51123">
    <property type="entry name" value="OMPA_2"/>
    <property type="match status" value="1"/>
</dbReference>
<dbReference type="PANTHER" id="PTHR30329:SF21">
    <property type="entry name" value="LIPOPROTEIN YIAD-RELATED"/>
    <property type="match status" value="1"/>
</dbReference>
<feature type="compositionally biased region" description="Low complexity" evidence="5">
    <location>
        <begin position="149"/>
        <end position="166"/>
    </location>
</feature>
<sequence length="313" mass="33711">MYIKKTSCTPATALLSVQPPERLPAQLLAFLLALLLVFWLAACSTTPISTSLLEQTRNDYQAALNDPLVASYAAAEFKDAGAALDRANDAAGRRDSSEQIDKLAYLARQKIATAQEVARQKHAEASVAQAGRERDQLRLQQRTAEADQARSAAQRAQAQADVAASSAREAQARNAALQQQLTDLQAKQTDRGIVITLSDVLFQVDRAELSTDGMRTAQKLADVLMQSPQSVVLIEGFTDSTGSADHNLQLSQRRAEAVRSALIALGVGQDKITTRGYGEAYPVASNADAASRQLNRRVEIVLSQNGAPIASRR</sequence>
<evidence type="ECO:0000313" key="8">
    <source>
        <dbReference type="Proteomes" id="UP000478090"/>
    </source>
</evidence>
<dbReference type="InterPro" id="IPR050330">
    <property type="entry name" value="Bact_OuterMem_StrucFunc"/>
</dbReference>
<feature type="domain" description="OmpA-like" evidence="6">
    <location>
        <begin position="189"/>
        <end position="306"/>
    </location>
</feature>
<dbReference type="InterPro" id="IPR006665">
    <property type="entry name" value="OmpA-like"/>
</dbReference>
<reference evidence="7 8" key="1">
    <citation type="submission" date="2019-12" db="EMBL/GenBank/DDBJ databases">
        <title>Novel species isolated from a subtropical stream in China.</title>
        <authorList>
            <person name="Lu H."/>
        </authorList>
    </citation>
    <scope>NUCLEOTIDE SEQUENCE [LARGE SCALE GENOMIC DNA]</scope>
    <source>
        <strain evidence="7 8">CY13W</strain>
    </source>
</reference>
<feature type="region of interest" description="Disordered" evidence="5">
    <location>
        <begin position="143"/>
        <end position="166"/>
    </location>
</feature>
<protein>
    <submittedName>
        <fullName evidence="7">OmpA family protein</fullName>
    </submittedName>
</protein>
<evidence type="ECO:0000313" key="7">
    <source>
        <dbReference type="EMBL" id="MYM38206.1"/>
    </source>
</evidence>
<comment type="caution">
    <text evidence="7">The sequence shown here is derived from an EMBL/GenBank/DDBJ whole genome shotgun (WGS) entry which is preliminary data.</text>
</comment>
<dbReference type="EMBL" id="WWCM01000001">
    <property type="protein sequence ID" value="MYM38206.1"/>
    <property type="molecule type" value="Genomic_DNA"/>
</dbReference>
<dbReference type="RefSeq" id="WP_161037587.1">
    <property type="nucleotide sequence ID" value="NZ_WWCM01000001.1"/>
</dbReference>
<dbReference type="Pfam" id="PF00691">
    <property type="entry name" value="OmpA"/>
    <property type="match status" value="1"/>
</dbReference>